<keyword evidence="2" id="KW-0808">Transferase</keyword>
<accession>A0A314V0S3</accession>
<dbReference type="Proteomes" id="UP000250321">
    <property type="component" value="Unassembled WGS sequence"/>
</dbReference>
<reference evidence="2 3" key="1">
    <citation type="submission" date="2018-02" db="EMBL/GenBank/DDBJ databases">
        <title>Draft genome of wild Prunus yedoensis var. nudiflora.</title>
        <authorList>
            <person name="Baek S."/>
            <person name="Kim J.-H."/>
            <person name="Choi K."/>
            <person name="Kim G.-B."/>
            <person name="Cho A."/>
            <person name="Jang H."/>
            <person name="Shin C.-H."/>
            <person name="Yu H.-J."/>
            <person name="Mun J.-H."/>
        </authorList>
    </citation>
    <scope>NUCLEOTIDE SEQUENCE [LARGE SCALE GENOMIC DNA]</scope>
    <source>
        <strain evidence="3">cv. Jeju island</strain>
        <tissue evidence="2">Leaf</tissue>
    </source>
</reference>
<dbReference type="EMBL" id="PJQY01003058">
    <property type="protein sequence ID" value="PQM40589.1"/>
    <property type="molecule type" value="Genomic_DNA"/>
</dbReference>
<proteinExistence type="predicted"/>
<keyword evidence="2" id="KW-0418">Kinase</keyword>
<evidence type="ECO:0000313" key="3">
    <source>
        <dbReference type="Proteomes" id="UP000250321"/>
    </source>
</evidence>
<feature type="region of interest" description="Disordered" evidence="1">
    <location>
        <begin position="55"/>
        <end position="80"/>
    </location>
</feature>
<feature type="compositionally biased region" description="Polar residues" evidence="1">
    <location>
        <begin position="55"/>
        <end position="65"/>
    </location>
</feature>
<name>A0A314V0S3_PRUYE</name>
<keyword evidence="2" id="KW-0675">Receptor</keyword>
<dbReference type="GO" id="GO:0016301">
    <property type="term" value="F:kinase activity"/>
    <property type="evidence" value="ECO:0007669"/>
    <property type="project" value="UniProtKB-KW"/>
</dbReference>
<protein>
    <submittedName>
        <fullName evidence="2">Wall-associated receptor kinase-like 1</fullName>
    </submittedName>
</protein>
<evidence type="ECO:0000313" key="2">
    <source>
        <dbReference type="EMBL" id="PQM40589.1"/>
    </source>
</evidence>
<comment type="caution">
    <text evidence="2">The sequence shown here is derived from an EMBL/GenBank/DDBJ whole genome shotgun (WGS) entry which is preliminary data.</text>
</comment>
<organism evidence="2 3">
    <name type="scientific">Prunus yedoensis var. nudiflora</name>
    <dbReference type="NCBI Taxonomy" id="2094558"/>
    <lineage>
        <taxon>Eukaryota</taxon>
        <taxon>Viridiplantae</taxon>
        <taxon>Streptophyta</taxon>
        <taxon>Embryophyta</taxon>
        <taxon>Tracheophyta</taxon>
        <taxon>Spermatophyta</taxon>
        <taxon>Magnoliopsida</taxon>
        <taxon>eudicotyledons</taxon>
        <taxon>Gunneridae</taxon>
        <taxon>Pentapetalae</taxon>
        <taxon>rosids</taxon>
        <taxon>fabids</taxon>
        <taxon>Rosales</taxon>
        <taxon>Rosaceae</taxon>
        <taxon>Amygdaloideae</taxon>
        <taxon>Amygdaleae</taxon>
        <taxon>Prunus</taxon>
    </lineage>
</organism>
<keyword evidence="3" id="KW-1185">Reference proteome</keyword>
<sequence>MLEYEGRNRPTMREVATELEAIQMLIENTCNVPQNYNGVESALSDINEHWDAVSSSTESASNVGLSSPLDEFPQSPSEAW</sequence>
<dbReference type="AlphaFoldDB" id="A0A314V0S3"/>
<evidence type="ECO:0000256" key="1">
    <source>
        <dbReference type="SAM" id="MobiDB-lite"/>
    </source>
</evidence>
<gene>
    <name evidence="2" type="ORF">Pyn_34941</name>
</gene>